<dbReference type="GeneID" id="19108798"/>
<feature type="region of interest" description="Disordered" evidence="1">
    <location>
        <begin position="1"/>
        <end position="82"/>
    </location>
</feature>
<proteinExistence type="predicted"/>
<organism evidence="2 3">
    <name type="scientific">Baudoinia panamericana (strain UAMH 10762)</name>
    <name type="common">Angels' share fungus</name>
    <name type="synonym">Baudoinia compniacensis (strain UAMH 10762)</name>
    <dbReference type="NCBI Taxonomy" id="717646"/>
    <lineage>
        <taxon>Eukaryota</taxon>
        <taxon>Fungi</taxon>
        <taxon>Dikarya</taxon>
        <taxon>Ascomycota</taxon>
        <taxon>Pezizomycotina</taxon>
        <taxon>Dothideomycetes</taxon>
        <taxon>Dothideomycetidae</taxon>
        <taxon>Mycosphaerellales</taxon>
        <taxon>Teratosphaeriaceae</taxon>
        <taxon>Baudoinia</taxon>
    </lineage>
</organism>
<evidence type="ECO:0000313" key="2">
    <source>
        <dbReference type="EMBL" id="EMC97720.1"/>
    </source>
</evidence>
<feature type="region of interest" description="Disordered" evidence="1">
    <location>
        <begin position="123"/>
        <end position="144"/>
    </location>
</feature>
<protein>
    <submittedName>
        <fullName evidence="2">Uncharacterized protein</fullName>
    </submittedName>
</protein>
<dbReference type="OrthoDB" id="5279705at2759"/>
<dbReference type="HOGENOM" id="CLU_1128887_0_0_1"/>
<sequence length="246" mass="28281">MFASHYHADHSTQTFLPRIPSPLSPISANSQIHGRYSSPSSYMSDASSEKTRPQTRGKQGWSKRAANLKKAPSSLSKSDELKERRRRMFLQKVRDGREEGRWERRGEDIMRLDFMQRQRAWEAEQEREASSLPFDPAEEEGEEREAFVLPMSSNAMQISAPASQLRPEEEVDEVLLREEEEMEALLSLMAKEEVEGETSSQQLWSDIDDDYDALFSEVMEHDEDRQQQLYSAGVVREDGSEAMDVS</sequence>
<feature type="region of interest" description="Disordered" evidence="1">
    <location>
        <begin position="220"/>
        <end position="246"/>
    </location>
</feature>
<dbReference type="STRING" id="717646.M2NFF1"/>
<dbReference type="EMBL" id="KB445554">
    <property type="protein sequence ID" value="EMC97720.1"/>
    <property type="molecule type" value="Genomic_DNA"/>
</dbReference>
<accession>M2NFF1</accession>
<gene>
    <name evidence="2" type="ORF">BAUCODRAFT_147761</name>
</gene>
<dbReference type="Proteomes" id="UP000011761">
    <property type="component" value="Unassembled WGS sequence"/>
</dbReference>
<feature type="compositionally biased region" description="Basic and acidic residues" evidence="1">
    <location>
        <begin position="1"/>
        <end position="10"/>
    </location>
</feature>
<feature type="compositionally biased region" description="Low complexity" evidence="1">
    <location>
        <begin position="37"/>
        <end position="46"/>
    </location>
</feature>
<dbReference type="KEGG" id="bcom:BAUCODRAFT_147761"/>
<dbReference type="eggNOG" id="ENOG502SCE7">
    <property type="taxonomic scope" value="Eukaryota"/>
</dbReference>
<name>M2NFF1_BAUPA</name>
<dbReference type="AlphaFoldDB" id="M2NFF1"/>
<evidence type="ECO:0000313" key="3">
    <source>
        <dbReference type="Proteomes" id="UP000011761"/>
    </source>
</evidence>
<evidence type="ECO:0000256" key="1">
    <source>
        <dbReference type="SAM" id="MobiDB-lite"/>
    </source>
</evidence>
<reference evidence="2 3" key="1">
    <citation type="journal article" date="2012" name="PLoS Pathog.">
        <title>Diverse lifestyles and strategies of plant pathogenesis encoded in the genomes of eighteen Dothideomycetes fungi.</title>
        <authorList>
            <person name="Ohm R.A."/>
            <person name="Feau N."/>
            <person name="Henrissat B."/>
            <person name="Schoch C.L."/>
            <person name="Horwitz B.A."/>
            <person name="Barry K.W."/>
            <person name="Condon B.J."/>
            <person name="Copeland A.C."/>
            <person name="Dhillon B."/>
            <person name="Glaser F."/>
            <person name="Hesse C.N."/>
            <person name="Kosti I."/>
            <person name="LaButti K."/>
            <person name="Lindquist E.A."/>
            <person name="Lucas S."/>
            <person name="Salamov A.A."/>
            <person name="Bradshaw R.E."/>
            <person name="Ciuffetti L."/>
            <person name="Hamelin R.C."/>
            <person name="Kema G.H.J."/>
            <person name="Lawrence C."/>
            <person name="Scott J.A."/>
            <person name="Spatafora J.W."/>
            <person name="Turgeon B.G."/>
            <person name="de Wit P.J.G.M."/>
            <person name="Zhong S."/>
            <person name="Goodwin S.B."/>
            <person name="Grigoriev I.V."/>
        </authorList>
    </citation>
    <scope>NUCLEOTIDE SEQUENCE [LARGE SCALE GENOMIC DNA]</scope>
    <source>
        <strain evidence="2 3">UAMH 10762</strain>
    </source>
</reference>
<keyword evidence="3" id="KW-1185">Reference proteome</keyword>
<dbReference type="OMA" id="FASHYHA"/>
<dbReference type="RefSeq" id="XP_007675966.1">
    <property type="nucleotide sequence ID" value="XM_007677776.1"/>
</dbReference>